<evidence type="ECO:0000256" key="7">
    <source>
        <dbReference type="ARBA" id="ARBA00023242"/>
    </source>
</evidence>
<dbReference type="AlphaFoldDB" id="A0AAD8RNX9"/>
<dbReference type="Proteomes" id="UP001231189">
    <property type="component" value="Unassembled WGS sequence"/>
</dbReference>
<dbReference type="PANTHER" id="PTHR22930:SF259">
    <property type="entry name" value="OS08G0106900 PROTEIN"/>
    <property type="match status" value="1"/>
</dbReference>
<dbReference type="GO" id="GO:0046872">
    <property type="term" value="F:metal ion binding"/>
    <property type="evidence" value="ECO:0007669"/>
    <property type="project" value="UniProtKB-KW"/>
</dbReference>
<feature type="compositionally biased region" description="Polar residues" evidence="8">
    <location>
        <begin position="341"/>
        <end position="357"/>
    </location>
</feature>
<evidence type="ECO:0000256" key="5">
    <source>
        <dbReference type="ARBA" id="ARBA00022723"/>
    </source>
</evidence>
<keyword evidence="11" id="KW-1185">Reference proteome</keyword>
<comment type="caution">
    <text evidence="10">The sequence shown here is derived from an EMBL/GenBank/DDBJ whole genome shotgun (WGS) entry which is preliminary data.</text>
</comment>
<name>A0AAD8RNX9_LOLMU</name>
<protein>
    <recommendedName>
        <fullName evidence="9">DDE Tnp4 domain-containing protein</fullName>
    </recommendedName>
</protein>
<evidence type="ECO:0000256" key="2">
    <source>
        <dbReference type="ARBA" id="ARBA00004123"/>
    </source>
</evidence>
<evidence type="ECO:0000313" key="10">
    <source>
        <dbReference type="EMBL" id="KAK1629241.1"/>
    </source>
</evidence>
<evidence type="ECO:0000256" key="4">
    <source>
        <dbReference type="ARBA" id="ARBA00022722"/>
    </source>
</evidence>
<keyword evidence="6" id="KW-0378">Hydrolase</keyword>
<comment type="similarity">
    <text evidence="3">Belongs to the HARBI1 family.</text>
</comment>
<keyword evidence="4" id="KW-0540">Nuclease</keyword>
<evidence type="ECO:0000256" key="3">
    <source>
        <dbReference type="ARBA" id="ARBA00006958"/>
    </source>
</evidence>
<keyword evidence="7" id="KW-0539">Nucleus</keyword>
<sequence length="395" mass="44216">MYASFRRRKHYTSQNVLAAVDFDMRFTYMLAGWEGSDHDASILADSLSRPDGLQIPEGKFYLGDAGYACRPDILPPFRKTRYHLNEFSPRHRPQNAKELFNLRHSSLRITIERVFAALKTGWGEDEFFEEVVTFDEVVASLFSSVPSGSVSVCRRRRRCSPIIHAPLVLGSCSLLHPPRTSTSKSPPRPTCLLPLLLPHRVFPPNPPPPASRRRNGTHREAHAANIRRAIADGDESTHSFVWSEDDQSLTDGKSDLRFLAIGQSEEESDDDGFSWDGLSSAEEVKKEEEEEDDASSDEPPAKRLCPWPGNMSDFDSDDVDADEEDEDNEENLQGELPPELLQSNDAISGLRSSNLPANTNNLRKRAVLDARTDASAGTAELEVLQKELEVLEERA</sequence>
<evidence type="ECO:0000256" key="6">
    <source>
        <dbReference type="ARBA" id="ARBA00022801"/>
    </source>
</evidence>
<feature type="compositionally biased region" description="Acidic residues" evidence="8">
    <location>
        <begin position="314"/>
        <end position="332"/>
    </location>
</feature>
<dbReference type="GO" id="GO:0004518">
    <property type="term" value="F:nuclease activity"/>
    <property type="evidence" value="ECO:0007669"/>
    <property type="project" value="UniProtKB-KW"/>
</dbReference>
<dbReference type="Pfam" id="PF13359">
    <property type="entry name" value="DDE_Tnp_4"/>
    <property type="match status" value="1"/>
</dbReference>
<dbReference type="PANTHER" id="PTHR22930">
    <property type="match status" value="1"/>
</dbReference>
<accession>A0AAD8RNX9</accession>
<organism evidence="10 11">
    <name type="scientific">Lolium multiflorum</name>
    <name type="common">Italian ryegrass</name>
    <name type="synonym">Lolium perenne subsp. multiflorum</name>
    <dbReference type="NCBI Taxonomy" id="4521"/>
    <lineage>
        <taxon>Eukaryota</taxon>
        <taxon>Viridiplantae</taxon>
        <taxon>Streptophyta</taxon>
        <taxon>Embryophyta</taxon>
        <taxon>Tracheophyta</taxon>
        <taxon>Spermatophyta</taxon>
        <taxon>Magnoliopsida</taxon>
        <taxon>Liliopsida</taxon>
        <taxon>Poales</taxon>
        <taxon>Poaceae</taxon>
        <taxon>BOP clade</taxon>
        <taxon>Pooideae</taxon>
        <taxon>Poodae</taxon>
        <taxon>Poeae</taxon>
        <taxon>Poeae Chloroplast Group 2 (Poeae type)</taxon>
        <taxon>Loliodinae</taxon>
        <taxon>Loliinae</taxon>
        <taxon>Lolium</taxon>
    </lineage>
</organism>
<gene>
    <name evidence="10" type="ORF">QYE76_003556</name>
</gene>
<evidence type="ECO:0000313" key="11">
    <source>
        <dbReference type="Proteomes" id="UP001231189"/>
    </source>
</evidence>
<evidence type="ECO:0000256" key="8">
    <source>
        <dbReference type="SAM" id="MobiDB-lite"/>
    </source>
</evidence>
<evidence type="ECO:0000256" key="1">
    <source>
        <dbReference type="ARBA" id="ARBA00001968"/>
    </source>
</evidence>
<dbReference type="GO" id="GO:0016787">
    <property type="term" value="F:hydrolase activity"/>
    <property type="evidence" value="ECO:0007669"/>
    <property type="project" value="UniProtKB-KW"/>
</dbReference>
<proteinExistence type="inferred from homology"/>
<feature type="region of interest" description="Disordered" evidence="8">
    <location>
        <begin position="198"/>
        <end position="220"/>
    </location>
</feature>
<evidence type="ECO:0000259" key="9">
    <source>
        <dbReference type="Pfam" id="PF13359"/>
    </source>
</evidence>
<feature type="domain" description="DDE Tnp4" evidence="9">
    <location>
        <begin position="4"/>
        <end position="122"/>
    </location>
</feature>
<comment type="cofactor">
    <cofactor evidence="1">
        <name>a divalent metal cation</name>
        <dbReference type="ChEBI" id="CHEBI:60240"/>
    </cofactor>
</comment>
<feature type="compositionally biased region" description="Pro residues" evidence="8">
    <location>
        <begin position="201"/>
        <end position="210"/>
    </location>
</feature>
<reference evidence="10" key="1">
    <citation type="submission" date="2023-07" db="EMBL/GenBank/DDBJ databases">
        <title>A chromosome-level genome assembly of Lolium multiflorum.</title>
        <authorList>
            <person name="Chen Y."/>
            <person name="Copetti D."/>
            <person name="Kolliker R."/>
            <person name="Studer B."/>
        </authorList>
    </citation>
    <scope>NUCLEOTIDE SEQUENCE</scope>
    <source>
        <strain evidence="10">02402/16</strain>
        <tissue evidence="10">Leaf</tissue>
    </source>
</reference>
<dbReference type="InterPro" id="IPR027806">
    <property type="entry name" value="HARBI1_dom"/>
</dbReference>
<dbReference type="EMBL" id="JAUUTY010000005">
    <property type="protein sequence ID" value="KAK1629241.1"/>
    <property type="molecule type" value="Genomic_DNA"/>
</dbReference>
<feature type="region of interest" description="Disordered" evidence="8">
    <location>
        <begin position="264"/>
        <end position="357"/>
    </location>
</feature>
<dbReference type="GO" id="GO:0005634">
    <property type="term" value="C:nucleus"/>
    <property type="evidence" value="ECO:0007669"/>
    <property type="project" value="UniProtKB-SubCell"/>
</dbReference>
<keyword evidence="5" id="KW-0479">Metal-binding</keyword>
<dbReference type="InterPro" id="IPR045249">
    <property type="entry name" value="HARBI1-like"/>
</dbReference>
<comment type="subcellular location">
    <subcellularLocation>
        <location evidence="2">Nucleus</location>
    </subcellularLocation>
</comment>
<feature type="compositionally biased region" description="Acidic residues" evidence="8">
    <location>
        <begin position="264"/>
        <end position="273"/>
    </location>
</feature>